<dbReference type="InterPro" id="IPR013103">
    <property type="entry name" value="RVT_2"/>
</dbReference>
<dbReference type="Gene3D" id="3.30.420.10">
    <property type="entry name" value="Ribonuclease H-like superfamily/Ribonuclease H"/>
    <property type="match status" value="1"/>
</dbReference>
<evidence type="ECO:0000313" key="27">
    <source>
        <dbReference type="EMBL" id="OMO53860.1"/>
    </source>
</evidence>
<dbReference type="GO" id="GO:0015074">
    <property type="term" value="P:DNA integration"/>
    <property type="evidence" value="ECO:0007669"/>
    <property type="project" value="InterPro"/>
</dbReference>
<feature type="compositionally biased region" description="Low complexity" evidence="21">
    <location>
        <begin position="1749"/>
        <end position="1759"/>
    </location>
</feature>
<keyword evidence="19" id="KW-0862">Zinc</keyword>
<keyword evidence="9" id="KW-0064">Aspartyl protease</keyword>
<evidence type="ECO:0000256" key="23">
    <source>
        <dbReference type="SAM" id="SignalP"/>
    </source>
</evidence>
<evidence type="ECO:0000256" key="6">
    <source>
        <dbReference type="ARBA" id="ARBA00022692"/>
    </source>
</evidence>
<dbReference type="SUPFAM" id="SSF53098">
    <property type="entry name" value="Ribonuclease H-like"/>
    <property type="match status" value="1"/>
</dbReference>
<dbReference type="GO" id="GO:0008270">
    <property type="term" value="F:zinc ion binding"/>
    <property type="evidence" value="ECO:0007669"/>
    <property type="project" value="UniProtKB-KW"/>
</dbReference>
<feature type="region of interest" description="Disordered" evidence="21">
    <location>
        <begin position="1747"/>
        <end position="1801"/>
    </location>
</feature>
<evidence type="ECO:0000259" key="24">
    <source>
        <dbReference type="PROSITE" id="PS50011"/>
    </source>
</evidence>
<dbReference type="GO" id="GO:0009617">
    <property type="term" value="P:response to bacterium"/>
    <property type="evidence" value="ECO:0007669"/>
    <property type="project" value="UniProtKB-ARBA"/>
</dbReference>
<keyword evidence="8 20" id="KW-0547">Nucleotide-binding</keyword>
<keyword evidence="11 20" id="KW-0067">ATP-binding</keyword>
<evidence type="ECO:0000256" key="4">
    <source>
        <dbReference type="ARBA" id="ARBA00022527"/>
    </source>
</evidence>
<keyword evidence="4" id="KW-0723">Serine/threonine-protein kinase</keyword>
<feature type="binding site" evidence="20">
    <location>
        <position position="1299"/>
    </location>
    <ligand>
        <name>ATP</name>
        <dbReference type="ChEBI" id="CHEBI:30616"/>
    </ligand>
</feature>
<evidence type="ECO:0000256" key="10">
    <source>
        <dbReference type="ARBA" id="ARBA00022777"/>
    </source>
</evidence>
<dbReference type="GO" id="GO:0019199">
    <property type="term" value="F:transmembrane receptor protein kinase activity"/>
    <property type="evidence" value="ECO:0007669"/>
    <property type="project" value="InterPro"/>
</dbReference>
<feature type="domain" description="Integrase catalytic" evidence="26">
    <location>
        <begin position="2071"/>
        <end position="2144"/>
    </location>
</feature>
<keyword evidence="19" id="KW-0479">Metal-binding</keyword>
<evidence type="ECO:0000256" key="15">
    <source>
        <dbReference type="ARBA" id="ARBA00023170"/>
    </source>
</evidence>
<sequence>MFTEKMRMSLKSISILFFFILISLISVESQSCTKGCDVAVASYYIWQGANLTFISEVLNSNISPSSTVNFDPILSYNPQLSSKDSVLADTRINVPFPCDCINGEFLGHVFQFSVRSGDTYDKIAGTYYANLTTVDWLQRFNSYPANNIPDSGTVNVTVNCSCGNAAVSKDYGLFITYPLRPGETLNDVLNQTNLTSDFSGLVQSYNPQANFSAGAGLVYVPGRAKVVWPSHHDAFVMILGISGGVIAGIVIAAIVVLLLLAVGLYVGFFRKKKVKGATLLSTASQELSAQANVTGSKSAESTQGVALSPGLTGITVDKSVEFSYEELAQATDNFSLANKIGEGGFGAVYYAKLRGEEAAIKKMDMQASKEFLAELKVLTHVHHLNLVRLIGYCVEGSLFLVYEFIENGNLSQHLRGSTRDPLPWSTRVQIALDSARGLEYIHEHTVPVYIHRDIKSANILIDKNFHGKVADFGLTKLTEVGSTSLPTRLVGTFGYMPPEYAQYGDVSPKVDVYAFGVVLYELISAKEAIVKANGSMAESKGLVALFEDALTAPDPREELCKLIDQRLGDDYPLDSVFKMAQLAKACTQENPQLRPSMRSIVVALMTLSSSTEDWDVGSFYENQALVNLIQAIAASRGLTGITLDKSVELSYEELAQATHNFSIANKIGEGGFGWGKFERRELISIFRKKKAKGATSLSTASHDLSAQAGNVSPESTPAAAVSLGFPGITVDKSVEFPYEELAQATDNFSLANKICEGGFGAIYYATLRGEEAAIKKMDMQASKEFLTELKVLTHVHHPNLVRLLGYCVEGSLFLVYEFLENGNLSQLLRGSSREPLPWSTRVQIALDSARGLECIHEHTVPVHIHRDIKSANIFIDKNFHGKVAGFGLTKLTEVGNASLPTRIVGTFGYMPPEYARYGDVSPKVDVYAFGVILYELISAKEAIVKANGPNAESKSLVTLFEDALNEPDPKEELCKLVDPRLGDNFPLDSVFKMAQLAKACTQENPQLRPRVVESKYTKGCGLALASYYTSAGINVSFISEVLYSQLVPKGVVDPILDFNRGVAGIDWLEAYTRINVPFPCNCINGDFLGHVFEFEPKLGDNYDKIANFYFANLTTPEWLERFNIYDGHRIPEGSKLNVTVNCSCGDTSFSKDYGLFITYPLRSGETLDTVLIQTNLSKDVGELVQSYSEGVNFSRGDGLVFVPGKGAVAGLLLAAGVLYFGFKWKRLSTSNIQPAQSRPAHRRKRNGPKATFIDTSIEFSYEELDHATNSFSMTHKIGEGGFGAVYYAELRGEKVAIKKMETQASKEFIAELRVLTHVHHLNLVHLIGYCVEGSLLLVYEFMENGNLSQYLLGSGNRDPLPWSTRLQIALDSARGLEYIHEHTVPRYIHRDIKSANILIDRNFHGKVADFGLAKSKLSSKAGSAALIPSRLFGNVLNQPDPREDLCKLIDPRLGDNYPYDSVYKMALLAKACTQENPKLRPNMRSIVVALTTLSSATDNGNVELDSLYQDLAPLNIIVTTGPENEPFETSKELCKLVDPGLGDNYPLDSIFKMAQLAKACTQENPQLRPSMRSKEYWTVVETGVPELAAAATDAQKVEADSLRLKDLKAKNYLFQAIDRVLLETILHKETSKQIWDSLKKKYQGNARARRQLLQSLRGEFETLQMKPDESVSDYFSRTMAVTNKLRIHGDSVADIKIIEKVLRSLTTKFNFVVAAIEESHDLDEMTVDELQNSLQIHEQKIRRQENEEQLLQTQTQALQVSTKPGASDKSKGHGKGKSSKDHEGDRKGSWEKQKGAGNKGKSKAHIECFRCHKRGHYKSECRTNLSKGGERSNYIEQEEKEAEISLLMVCHTKEESAKNMWYLDTGCSNHMSGDKKAFAELDETFTDTVKFGDDSTVEVKGKGNVRIQTNSGQVQYILNVLYVPDLKTNLLSIGQLQEKGYEIVIKNGVCQVKDAKLGLIVQAKMTSNRMFPVYLQNSIFNCLAVEQGDLAWLWHYRFGHLYFGGLQQLQRHDMVRGFPKFEQPSDVCEECVLSKQHRDAFRKGKAWRAQHVLELVHTDLCGPITPTSNGGIKRQMTAPHTPQQNGVCERKNRTILDMVRSILRRSSMPRTFWPEAVAWSTHVLNRSPSRALNSTPEEAWSGVRPAVHYFRVFGCIAYAHVPDQKRKKLDDKGEKCVLLGVSEESKAYKLYNPTTKKLIISRDVVFNENEFWPWDSPREMSKTASILDDEVDEVVVQPVVSQQQMQQEIGVSTRPQRIKRRSTLLEGFEVTGLPNFDSDHVSQLALFADCDPVLFEEAVKEAKWQKAMAEEIKAIEKNNTWELVDLPEGEKAIGQDWILFEWVIALAAQNSWSIYQLDVKSAFLHGELKEQVFVEQPSGFIKYGDEHEVYRLRKALYGLKQAPRAWYSRIDSYFVKEVFKQSMEKEFDMTDLGMLSSLFLGFGDYSIRGRHFCLPKEYVNEVLDRFQMGDCNCATTPMEQSLKLVKNPGGEYVNSSLFKQMVGSLMYLTASRPDIMHSVGIISRFMEKPMQQHLLAAKRILHYLKGTPDFGLFYRKRDQGELTGFVDSDFAGDLEDRKSTTGYVFKLGSAAIAWSSKSSP</sequence>
<dbReference type="InterPro" id="IPR017441">
    <property type="entry name" value="Protein_kinase_ATP_BS"/>
</dbReference>
<keyword evidence="9" id="KW-0378">Hydrolase</keyword>
<dbReference type="Pfam" id="PF07727">
    <property type="entry name" value="RVT_2"/>
    <property type="match status" value="1"/>
</dbReference>
<dbReference type="PROSITE" id="PS00108">
    <property type="entry name" value="PROTEIN_KINASE_ST"/>
    <property type="match status" value="2"/>
</dbReference>
<feature type="compositionally biased region" description="Basic and acidic residues" evidence="21">
    <location>
        <begin position="1778"/>
        <end position="1794"/>
    </location>
</feature>
<dbReference type="GO" id="GO:0005886">
    <property type="term" value="C:plasma membrane"/>
    <property type="evidence" value="ECO:0007669"/>
    <property type="project" value="UniProtKB-SubCell"/>
</dbReference>
<keyword evidence="10" id="KW-0418">Kinase</keyword>
<dbReference type="InterPro" id="IPR001245">
    <property type="entry name" value="Ser-Thr/Tyr_kinase_cat_dom"/>
</dbReference>
<dbReference type="EC" id="2.7.11.1" evidence="2"/>
<dbReference type="PROSITE" id="PS50158">
    <property type="entry name" value="ZF_CCHC"/>
    <property type="match status" value="1"/>
</dbReference>
<keyword evidence="28" id="KW-1185">Reference proteome</keyword>
<evidence type="ECO:0000256" key="9">
    <source>
        <dbReference type="ARBA" id="ARBA00022750"/>
    </source>
</evidence>
<dbReference type="InterPro" id="IPR012337">
    <property type="entry name" value="RNaseH-like_sf"/>
</dbReference>
<dbReference type="Pfam" id="PF13976">
    <property type="entry name" value="gag_pre-integrs"/>
    <property type="match status" value="1"/>
</dbReference>
<keyword evidence="12 22" id="KW-1133">Transmembrane helix</keyword>
<feature type="signal peptide" evidence="23">
    <location>
        <begin position="1"/>
        <end position="29"/>
    </location>
</feature>
<dbReference type="InterPro" id="IPR043502">
    <property type="entry name" value="DNA/RNA_pol_sf"/>
</dbReference>
<dbReference type="CDD" id="cd14066">
    <property type="entry name" value="STKc_IRAK"/>
    <property type="match status" value="1"/>
</dbReference>
<feature type="domain" description="Protein kinase" evidence="24">
    <location>
        <begin position="1271"/>
        <end position="1578"/>
    </location>
</feature>
<accession>A0A1R3G763</accession>
<dbReference type="GO" id="GO:0003676">
    <property type="term" value="F:nucleic acid binding"/>
    <property type="evidence" value="ECO:0007669"/>
    <property type="project" value="InterPro"/>
</dbReference>
<evidence type="ECO:0000256" key="11">
    <source>
        <dbReference type="ARBA" id="ARBA00022840"/>
    </source>
</evidence>
<dbReference type="Pfam" id="PF23577">
    <property type="entry name" value="LysM_RLK"/>
    <property type="match status" value="2"/>
</dbReference>
<comment type="caution">
    <text evidence="27">The sequence shown here is derived from an EMBL/GenBank/DDBJ whole genome shotgun (WGS) entry which is preliminary data.</text>
</comment>
<feature type="chain" id="PRO_5012210013" description="non-specific serine/threonine protein kinase" evidence="23">
    <location>
        <begin position="30"/>
        <end position="2600"/>
    </location>
</feature>
<dbReference type="GO" id="GO:0004190">
    <property type="term" value="F:aspartic-type endopeptidase activity"/>
    <property type="evidence" value="ECO:0007669"/>
    <property type="project" value="UniProtKB-KW"/>
</dbReference>
<dbReference type="PROSITE" id="PS50011">
    <property type="entry name" value="PROTEIN_KINASE_DOM"/>
    <property type="match status" value="3"/>
</dbReference>
<dbReference type="PROSITE" id="PS50994">
    <property type="entry name" value="INTEGRASE"/>
    <property type="match status" value="1"/>
</dbReference>
<evidence type="ECO:0000256" key="12">
    <source>
        <dbReference type="ARBA" id="ARBA00022989"/>
    </source>
</evidence>
<dbReference type="PANTHER" id="PTHR46204">
    <property type="entry name" value="CHITIN ELICITOR RECEPTOR KINASE 1-RELATED"/>
    <property type="match status" value="1"/>
</dbReference>
<keyword evidence="9" id="KW-0645">Protease</keyword>
<dbReference type="InterPro" id="IPR054722">
    <property type="entry name" value="PolX-like_BBD"/>
</dbReference>
<dbReference type="OrthoDB" id="2013098at2759"/>
<dbReference type="GO" id="GO:0005524">
    <property type="term" value="F:ATP binding"/>
    <property type="evidence" value="ECO:0007669"/>
    <property type="project" value="UniProtKB-UniRule"/>
</dbReference>
<comment type="subcellular location">
    <subcellularLocation>
        <location evidence="1">Cell membrane</location>
        <topology evidence="1">Single-pass membrane protein</topology>
    </subcellularLocation>
</comment>
<dbReference type="SMART" id="SM00220">
    <property type="entry name" value="S_TKc"/>
    <property type="match status" value="3"/>
</dbReference>
<evidence type="ECO:0000256" key="18">
    <source>
        <dbReference type="ARBA" id="ARBA00048679"/>
    </source>
</evidence>
<feature type="domain" description="Protein kinase" evidence="24">
    <location>
        <begin position="334"/>
        <end position="607"/>
    </location>
</feature>
<name>A0A1R3G763_COCAP</name>
<dbReference type="InterPro" id="IPR025724">
    <property type="entry name" value="GAG-pre-integrase_dom"/>
</dbReference>
<keyword evidence="13 22" id="KW-0472">Membrane</keyword>
<keyword evidence="5" id="KW-0808">Transferase</keyword>
<dbReference type="SUPFAM" id="SSF56112">
    <property type="entry name" value="Protein kinase-like (PK-like)"/>
    <property type="match status" value="3"/>
</dbReference>
<gene>
    <name evidence="27" type="ORF">CCACVL1_28283</name>
</gene>
<evidence type="ECO:0000256" key="14">
    <source>
        <dbReference type="ARBA" id="ARBA00023157"/>
    </source>
</evidence>
<dbReference type="Pfam" id="PF22936">
    <property type="entry name" value="Pol_BBD"/>
    <property type="match status" value="1"/>
</dbReference>
<keyword evidence="16" id="KW-0325">Glycoprotein</keyword>
<feature type="transmembrane region" description="Helical" evidence="22">
    <location>
        <begin position="235"/>
        <end position="268"/>
    </location>
</feature>
<dbReference type="PROSITE" id="PS00107">
    <property type="entry name" value="PROTEIN_KINASE_ATP"/>
    <property type="match status" value="2"/>
</dbReference>
<dbReference type="EMBL" id="AWWV01015121">
    <property type="protein sequence ID" value="OMO53860.1"/>
    <property type="molecule type" value="Genomic_DNA"/>
</dbReference>
<dbReference type="GO" id="GO:0045087">
    <property type="term" value="P:innate immune response"/>
    <property type="evidence" value="ECO:0007669"/>
    <property type="project" value="InterPro"/>
</dbReference>
<evidence type="ECO:0000256" key="13">
    <source>
        <dbReference type="ARBA" id="ARBA00023136"/>
    </source>
</evidence>
<dbReference type="SUPFAM" id="SSF57756">
    <property type="entry name" value="Retrovirus zinc finger-like domains"/>
    <property type="match status" value="1"/>
</dbReference>
<evidence type="ECO:0000259" key="26">
    <source>
        <dbReference type="PROSITE" id="PS50994"/>
    </source>
</evidence>
<evidence type="ECO:0000256" key="16">
    <source>
        <dbReference type="ARBA" id="ARBA00023180"/>
    </source>
</evidence>
<evidence type="ECO:0000256" key="5">
    <source>
        <dbReference type="ARBA" id="ARBA00022679"/>
    </source>
</evidence>
<protein>
    <recommendedName>
        <fullName evidence="2">non-specific serine/threonine protein kinase</fullName>
        <ecNumber evidence="2">2.7.11.1</ecNumber>
    </recommendedName>
</protein>
<dbReference type="Gene3D" id="1.10.510.10">
    <property type="entry name" value="Transferase(Phosphotransferase) domain 1"/>
    <property type="match status" value="4"/>
</dbReference>
<evidence type="ECO:0000256" key="17">
    <source>
        <dbReference type="ARBA" id="ARBA00047899"/>
    </source>
</evidence>
<evidence type="ECO:0000256" key="19">
    <source>
        <dbReference type="PROSITE-ProRule" id="PRU00047"/>
    </source>
</evidence>
<dbReference type="InterPro" id="IPR057097">
    <property type="entry name" value="LysM_RLK3/10"/>
</dbReference>
<evidence type="ECO:0000256" key="21">
    <source>
        <dbReference type="SAM" id="MobiDB-lite"/>
    </source>
</evidence>
<dbReference type="Pfam" id="PF25597">
    <property type="entry name" value="SH3_retrovirus"/>
    <property type="match status" value="1"/>
</dbReference>
<evidence type="ECO:0000313" key="28">
    <source>
        <dbReference type="Proteomes" id="UP000188268"/>
    </source>
</evidence>
<evidence type="ECO:0000256" key="3">
    <source>
        <dbReference type="ARBA" id="ARBA00022475"/>
    </source>
</evidence>
<dbReference type="InterPro" id="IPR044812">
    <property type="entry name" value="CERK1/LYK3-like"/>
</dbReference>
<comment type="catalytic activity">
    <reaction evidence="17">
        <text>L-threonyl-[protein] + ATP = O-phospho-L-threonyl-[protein] + ADP + H(+)</text>
        <dbReference type="Rhea" id="RHEA:46608"/>
        <dbReference type="Rhea" id="RHEA-COMP:11060"/>
        <dbReference type="Rhea" id="RHEA-COMP:11605"/>
        <dbReference type="ChEBI" id="CHEBI:15378"/>
        <dbReference type="ChEBI" id="CHEBI:30013"/>
        <dbReference type="ChEBI" id="CHEBI:30616"/>
        <dbReference type="ChEBI" id="CHEBI:61977"/>
        <dbReference type="ChEBI" id="CHEBI:456216"/>
        <dbReference type="EC" id="2.7.11.1"/>
    </reaction>
</comment>
<dbReference type="SUPFAM" id="SSF56672">
    <property type="entry name" value="DNA/RNA polymerases"/>
    <property type="match status" value="1"/>
</dbReference>
<evidence type="ECO:0000256" key="1">
    <source>
        <dbReference type="ARBA" id="ARBA00004162"/>
    </source>
</evidence>
<dbReference type="InterPro" id="IPR000719">
    <property type="entry name" value="Prot_kinase_dom"/>
</dbReference>
<keyword evidence="7 23" id="KW-0732">Signal</keyword>
<dbReference type="GO" id="GO:0004674">
    <property type="term" value="F:protein serine/threonine kinase activity"/>
    <property type="evidence" value="ECO:0007669"/>
    <property type="project" value="UniProtKB-KW"/>
</dbReference>
<evidence type="ECO:0000256" key="8">
    <source>
        <dbReference type="ARBA" id="ARBA00022741"/>
    </source>
</evidence>
<organism evidence="27 28">
    <name type="scientific">Corchorus capsularis</name>
    <name type="common">Jute</name>
    <dbReference type="NCBI Taxonomy" id="210143"/>
    <lineage>
        <taxon>Eukaryota</taxon>
        <taxon>Viridiplantae</taxon>
        <taxon>Streptophyta</taxon>
        <taxon>Embryophyta</taxon>
        <taxon>Tracheophyta</taxon>
        <taxon>Spermatophyta</taxon>
        <taxon>Magnoliopsida</taxon>
        <taxon>eudicotyledons</taxon>
        <taxon>Gunneridae</taxon>
        <taxon>Pentapetalae</taxon>
        <taxon>rosids</taxon>
        <taxon>malvids</taxon>
        <taxon>Malvales</taxon>
        <taxon>Malvaceae</taxon>
        <taxon>Grewioideae</taxon>
        <taxon>Apeibeae</taxon>
        <taxon>Corchorus</taxon>
    </lineage>
</organism>
<dbReference type="InterPro" id="IPR008271">
    <property type="entry name" value="Ser/Thr_kinase_AS"/>
</dbReference>
<dbReference type="Pfam" id="PF14223">
    <property type="entry name" value="Retrotran_gag_2"/>
    <property type="match status" value="1"/>
</dbReference>
<dbReference type="InterPro" id="IPR001584">
    <property type="entry name" value="Integrase_cat-core"/>
</dbReference>
<dbReference type="Gramene" id="OMO53860">
    <property type="protein sequence ID" value="OMO53860"/>
    <property type="gene ID" value="CCACVL1_28283"/>
</dbReference>
<dbReference type="Pfam" id="PF07714">
    <property type="entry name" value="PK_Tyr_Ser-Thr"/>
    <property type="match status" value="3"/>
</dbReference>
<keyword evidence="15" id="KW-0675">Receptor</keyword>
<reference evidence="27 28" key="1">
    <citation type="submission" date="2013-09" db="EMBL/GenBank/DDBJ databases">
        <title>Corchorus capsularis genome sequencing.</title>
        <authorList>
            <person name="Alam M."/>
            <person name="Haque M.S."/>
            <person name="Islam M.S."/>
            <person name="Emdad E.M."/>
            <person name="Islam M.M."/>
            <person name="Ahmed B."/>
            <person name="Halim A."/>
            <person name="Hossen Q.M.M."/>
            <person name="Hossain M.Z."/>
            <person name="Ahmed R."/>
            <person name="Khan M.M."/>
            <person name="Islam R."/>
            <person name="Rashid M.M."/>
            <person name="Khan S.A."/>
            <person name="Rahman M.S."/>
            <person name="Alam M."/>
        </authorList>
    </citation>
    <scope>NUCLEOTIDE SEQUENCE [LARGE SCALE GENOMIC DNA]</scope>
    <source>
        <strain evidence="28">cv. CVL-1</strain>
        <tissue evidence="27">Whole seedling</tissue>
    </source>
</reference>
<dbReference type="Proteomes" id="UP000188268">
    <property type="component" value="Unassembled WGS sequence"/>
</dbReference>
<keyword evidence="3" id="KW-1003">Cell membrane</keyword>
<dbReference type="Gene3D" id="3.30.200.20">
    <property type="entry name" value="Phosphorylase Kinase, domain 1"/>
    <property type="match status" value="3"/>
</dbReference>
<feature type="binding site" evidence="20">
    <location>
        <position position="362"/>
    </location>
    <ligand>
        <name>ATP</name>
        <dbReference type="ChEBI" id="CHEBI:30616"/>
    </ligand>
</feature>
<dbReference type="FunFam" id="1.10.510.10:FF:000468">
    <property type="entry name" value="PTI1-like tyrosine-protein kinase 3"/>
    <property type="match status" value="2"/>
</dbReference>
<keyword evidence="14" id="KW-1015">Disulfide bond</keyword>
<evidence type="ECO:0000259" key="25">
    <source>
        <dbReference type="PROSITE" id="PS50158"/>
    </source>
</evidence>
<dbReference type="InterPro" id="IPR011009">
    <property type="entry name" value="Kinase-like_dom_sf"/>
</dbReference>
<dbReference type="FunFam" id="3.30.200.20:FF:000468">
    <property type="entry name" value="LysM receptor kinase 2"/>
    <property type="match status" value="3"/>
</dbReference>
<dbReference type="InterPro" id="IPR057670">
    <property type="entry name" value="SH3_retrovirus"/>
</dbReference>
<dbReference type="InterPro" id="IPR036397">
    <property type="entry name" value="RNaseH_sf"/>
</dbReference>
<keyword evidence="19" id="KW-0863">Zinc-finger</keyword>
<proteinExistence type="predicted"/>
<dbReference type="PANTHER" id="PTHR46204:SF30">
    <property type="entry name" value="CHITIN ELICITOR RECEPTOR KINASE 1"/>
    <property type="match status" value="1"/>
</dbReference>
<dbReference type="InterPro" id="IPR036875">
    <property type="entry name" value="Znf_CCHC_sf"/>
</dbReference>
<feature type="domain" description="Protein kinase" evidence="24">
    <location>
        <begin position="748"/>
        <end position="1028"/>
    </location>
</feature>
<dbReference type="STRING" id="210143.A0A1R3G763"/>
<keyword evidence="6 22" id="KW-0812">Transmembrane</keyword>
<dbReference type="InterPro" id="IPR001878">
    <property type="entry name" value="Znf_CCHC"/>
</dbReference>
<evidence type="ECO:0000256" key="2">
    <source>
        <dbReference type="ARBA" id="ARBA00012513"/>
    </source>
</evidence>
<feature type="domain" description="CCHC-type" evidence="25">
    <location>
        <begin position="1808"/>
        <end position="1822"/>
    </location>
</feature>
<evidence type="ECO:0000256" key="7">
    <source>
        <dbReference type="ARBA" id="ARBA00022729"/>
    </source>
</evidence>
<comment type="catalytic activity">
    <reaction evidence="18">
        <text>L-seryl-[protein] + ATP = O-phospho-L-seryl-[protein] + ADP + H(+)</text>
        <dbReference type="Rhea" id="RHEA:17989"/>
        <dbReference type="Rhea" id="RHEA-COMP:9863"/>
        <dbReference type="Rhea" id="RHEA-COMP:11604"/>
        <dbReference type="ChEBI" id="CHEBI:15378"/>
        <dbReference type="ChEBI" id="CHEBI:29999"/>
        <dbReference type="ChEBI" id="CHEBI:30616"/>
        <dbReference type="ChEBI" id="CHEBI:83421"/>
        <dbReference type="ChEBI" id="CHEBI:456216"/>
        <dbReference type="EC" id="2.7.11.1"/>
    </reaction>
</comment>
<evidence type="ECO:0000256" key="22">
    <source>
        <dbReference type="SAM" id="Phobius"/>
    </source>
</evidence>
<evidence type="ECO:0000256" key="20">
    <source>
        <dbReference type="PROSITE-ProRule" id="PRU10141"/>
    </source>
</evidence>